<dbReference type="InterPro" id="IPR036179">
    <property type="entry name" value="Ig-like_dom_sf"/>
</dbReference>
<evidence type="ECO:0000256" key="1">
    <source>
        <dbReference type="ARBA" id="ARBA00022614"/>
    </source>
</evidence>
<dbReference type="PANTHER" id="PTHR24366:SF136">
    <property type="entry name" value="KEKKON 1, ISOFORM B"/>
    <property type="match status" value="1"/>
</dbReference>
<organism evidence="8 9">
    <name type="scientific">Daphnia galeata</name>
    <dbReference type="NCBI Taxonomy" id="27404"/>
    <lineage>
        <taxon>Eukaryota</taxon>
        <taxon>Metazoa</taxon>
        <taxon>Ecdysozoa</taxon>
        <taxon>Arthropoda</taxon>
        <taxon>Crustacea</taxon>
        <taxon>Branchiopoda</taxon>
        <taxon>Diplostraca</taxon>
        <taxon>Cladocera</taxon>
        <taxon>Anomopoda</taxon>
        <taxon>Daphniidae</taxon>
        <taxon>Daphnia</taxon>
    </lineage>
</organism>
<evidence type="ECO:0000256" key="2">
    <source>
        <dbReference type="ARBA" id="ARBA00022729"/>
    </source>
</evidence>
<evidence type="ECO:0000256" key="6">
    <source>
        <dbReference type="SAM" id="Phobius"/>
    </source>
</evidence>
<sequence length="847" mass="90653">MASRRSSSTWTIMMGFKRWNTIWVLWTAGLVVMSAAGGAGACPGVKWKGGKQTVECRQRGLITLPSNIDPQTQVLDLSGSNLQTLPREAFSRANLLNLQKIYLASCRIGQVDSTALRGLTNLIELDISDNLLTDVPSEALRDAVSLRELRLSSNPIQKIEQGAFDQAPGLVKLDLSDCQIETLAAGAFDGLDQLSHLRLGGNRLKELRPDVVSSLPSRLHGLELQNNPWICDCRLRYLREWLQQHNVPSPATAACSLPERLSGRALIELQVDDFACAPQVIPFPAAPLLAGGGHPHLHVEASAGENATLTCRMSGVPSPEITWLWRGRPMVNGSIPGEPEALPVGETAEGAGYPSDETRTVIILEEGKYEKTSYLILSPARETDSGEFVCIAANPAGLARVNLTLRVDIQAPVVGGLGGAQIAGLGAGLFILLAAVVAILLLMLIRTRSSANSGASSANKLEDNNGKQSGQRPAVLLGQNHQANQGASLSGMSAAKSPTLSALEYGQIAFVNPQSPNRVVVVTTAAAATTSGLSDRPDLIHDARPNSDNYGYNLGPPLDYSTLNRRYHTHGLSADRDILAATSAGDYQSAQTDSFYPSALWDHILNPTSEEETSDGANNNPTIDQGSSRSSSGQHIASPIHLPHVPLTVMDRNGMPQIYVPYSSGQIIQNPRDLLAGSYADRDSDAGESAVSVDSYSLPCRIPVQHQQGQEAVCGSNFVPYPPDYGLPRTAQSPPPTLPKPSSQHLAAMAAGGLATMEQQPPALIDNNSSIHQQHQQQQQQHNSSSSCYGSKANSSAESSPIATSSNPKGSRFWQQRQGNNNGKRSHHHFARDSPDEGYQEECATDV</sequence>
<keyword evidence="4" id="KW-1015">Disulfide bond</keyword>
<dbReference type="Pfam" id="PF13927">
    <property type="entry name" value="Ig_3"/>
    <property type="match status" value="1"/>
</dbReference>
<dbReference type="Gene3D" id="3.80.10.10">
    <property type="entry name" value="Ribonuclease Inhibitor"/>
    <property type="match status" value="2"/>
</dbReference>
<feature type="region of interest" description="Disordered" evidence="5">
    <location>
        <begin position="453"/>
        <end position="472"/>
    </location>
</feature>
<dbReference type="SUPFAM" id="SSF52058">
    <property type="entry name" value="L domain-like"/>
    <property type="match status" value="1"/>
</dbReference>
<feature type="region of interest" description="Disordered" evidence="5">
    <location>
        <begin position="725"/>
        <end position="747"/>
    </location>
</feature>
<dbReference type="AlphaFoldDB" id="A0A8J2WHV4"/>
<feature type="compositionally biased region" description="Polar residues" evidence="5">
    <location>
        <begin position="807"/>
        <end position="823"/>
    </location>
</feature>
<keyword evidence="3" id="KW-0677">Repeat</keyword>
<evidence type="ECO:0000256" key="5">
    <source>
        <dbReference type="SAM" id="MobiDB-lite"/>
    </source>
</evidence>
<dbReference type="SMART" id="SM00408">
    <property type="entry name" value="IGc2"/>
    <property type="match status" value="1"/>
</dbReference>
<evidence type="ECO:0000313" key="9">
    <source>
        <dbReference type="Proteomes" id="UP000789390"/>
    </source>
</evidence>
<dbReference type="SMART" id="SM00409">
    <property type="entry name" value="IG"/>
    <property type="match status" value="1"/>
</dbReference>
<feature type="compositionally biased region" description="Polar residues" evidence="5">
    <location>
        <begin position="615"/>
        <end position="635"/>
    </location>
</feature>
<dbReference type="Pfam" id="PF13855">
    <property type="entry name" value="LRR_8"/>
    <property type="match status" value="1"/>
</dbReference>
<dbReference type="InterPro" id="IPR001611">
    <property type="entry name" value="Leu-rich_rpt"/>
</dbReference>
<dbReference type="FunFam" id="3.80.10.10:FF:000082">
    <property type="entry name" value="Leucine-rich repeat-containing 24"/>
    <property type="match status" value="1"/>
</dbReference>
<dbReference type="SUPFAM" id="SSF48726">
    <property type="entry name" value="Immunoglobulin"/>
    <property type="match status" value="1"/>
</dbReference>
<evidence type="ECO:0000313" key="8">
    <source>
        <dbReference type="EMBL" id="CAH0107784.1"/>
    </source>
</evidence>
<evidence type="ECO:0000259" key="7">
    <source>
        <dbReference type="PROSITE" id="PS50835"/>
    </source>
</evidence>
<gene>
    <name evidence="8" type="ORF">DGAL_LOCUS11118</name>
</gene>
<feature type="domain" description="Ig-like" evidence="7">
    <location>
        <begin position="278"/>
        <end position="404"/>
    </location>
</feature>
<evidence type="ECO:0000256" key="4">
    <source>
        <dbReference type="ARBA" id="ARBA00023157"/>
    </source>
</evidence>
<keyword evidence="6" id="KW-0472">Membrane</keyword>
<keyword evidence="6" id="KW-1133">Transmembrane helix</keyword>
<keyword evidence="2" id="KW-0732">Signal</keyword>
<feature type="region of interest" description="Disordered" evidence="5">
    <location>
        <begin position="770"/>
        <end position="847"/>
    </location>
</feature>
<dbReference type="InterPro" id="IPR000483">
    <property type="entry name" value="Cys-rich_flank_reg_C"/>
</dbReference>
<dbReference type="PROSITE" id="PS51450">
    <property type="entry name" value="LRR"/>
    <property type="match status" value="2"/>
</dbReference>
<protein>
    <recommendedName>
        <fullName evidence="7">Ig-like domain-containing protein</fullName>
    </recommendedName>
</protein>
<accession>A0A8J2WHV4</accession>
<dbReference type="InterPro" id="IPR003598">
    <property type="entry name" value="Ig_sub2"/>
</dbReference>
<dbReference type="Proteomes" id="UP000789390">
    <property type="component" value="Unassembled WGS sequence"/>
</dbReference>
<dbReference type="InterPro" id="IPR007110">
    <property type="entry name" value="Ig-like_dom"/>
</dbReference>
<dbReference type="OrthoDB" id="643377at2759"/>
<dbReference type="PANTHER" id="PTHR24366">
    <property type="entry name" value="IG(IMMUNOGLOBULIN) AND LRR(LEUCINE RICH REPEAT) DOMAINS"/>
    <property type="match status" value="1"/>
</dbReference>
<dbReference type="PROSITE" id="PS50835">
    <property type="entry name" value="IG_LIKE"/>
    <property type="match status" value="1"/>
</dbReference>
<name>A0A8J2WHV4_9CRUS</name>
<keyword evidence="6" id="KW-0812">Transmembrane</keyword>
<dbReference type="EMBL" id="CAKKLH010000279">
    <property type="protein sequence ID" value="CAH0107784.1"/>
    <property type="molecule type" value="Genomic_DNA"/>
</dbReference>
<dbReference type="InterPro" id="IPR013783">
    <property type="entry name" value="Ig-like_fold"/>
</dbReference>
<feature type="compositionally biased region" description="Low complexity" evidence="5">
    <location>
        <begin position="770"/>
        <end position="787"/>
    </location>
</feature>
<dbReference type="InterPro" id="IPR032675">
    <property type="entry name" value="LRR_dom_sf"/>
</dbReference>
<proteinExistence type="predicted"/>
<feature type="region of interest" description="Disordered" evidence="5">
    <location>
        <begin position="609"/>
        <end position="637"/>
    </location>
</feature>
<dbReference type="InterPro" id="IPR003599">
    <property type="entry name" value="Ig_sub"/>
</dbReference>
<comment type="caution">
    <text evidence="8">The sequence shown here is derived from an EMBL/GenBank/DDBJ whole genome shotgun (WGS) entry which is preliminary data.</text>
</comment>
<evidence type="ECO:0000256" key="3">
    <source>
        <dbReference type="ARBA" id="ARBA00022737"/>
    </source>
</evidence>
<dbReference type="SMART" id="SM00369">
    <property type="entry name" value="LRR_TYP"/>
    <property type="match status" value="6"/>
</dbReference>
<feature type="compositionally biased region" description="Low complexity" evidence="5">
    <location>
        <begin position="795"/>
        <end position="806"/>
    </location>
</feature>
<dbReference type="SMART" id="SM00082">
    <property type="entry name" value="LRRCT"/>
    <property type="match status" value="1"/>
</dbReference>
<keyword evidence="9" id="KW-1185">Reference proteome</keyword>
<feature type="transmembrane region" description="Helical" evidence="6">
    <location>
        <begin position="422"/>
        <end position="445"/>
    </location>
</feature>
<dbReference type="InterPro" id="IPR003591">
    <property type="entry name" value="Leu-rich_rpt_typical-subtyp"/>
</dbReference>
<feature type="compositionally biased region" description="Acidic residues" evidence="5">
    <location>
        <begin position="836"/>
        <end position="847"/>
    </location>
</feature>
<dbReference type="Gene3D" id="2.60.40.10">
    <property type="entry name" value="Immunoglobulins"/>
    <property type="match status" value="1"/>
</dbReference>
<reference evidence="8" key="1">
    <citation type="submission" date="2021-11" db="EMBL/GenBank/DDBJ databases">
        <authorList>
            <person name="Schell T."/>
        </authorList>
    </citation>
    <scope>NUCLEOTIDE SEQUENCE</scope>
    <source>
        <strain evidence="8">M5</strain>
    </source>
</reference>
<keyword evidence="1" id="KW-0433">Leucine-rich repeat</keyword>